<dbReference type="PANTHER" id="PTHR13145:SF3">
    <property type="entry name" value="RING_FYVE_PHD ZINC FINGER SUPERFAMILY PROTEIN"/>
    <property type="match status" value="1"/>
</dbReference>
<keyword evidence="1" id="KW-1133">Transmembrane helix</keyword>
<proteinExistence type="predicted"/>
<dbReference type="eggNOG" id="KOG1609">
    <property type="taxonomic scope" value="Eukaryota"/>
</dbReference>
<feature type="transmembrane region" description="Helical" evidence="1">
    <location>
        <begin position="272"/>
        <end position="296"/>
    </location>
</feature>
<feature type="transmembrane region" description="Helical" evidence="1">
    <location>
        <begin position="80"/>
        <end position="99"/>
    </location>
</feature>
<reference evidence="4" key="1">
    <citation type="journal article" date="2013" name="Nat. Genet.">
        <title>The Capsella rubella genome and the genomic consequences of rapid mating system evolution.</title>
        <authorList>
            <person name="Slotte T."/>
            <person name="Hazzouri K.M."/>
            <person name="Agren J.A."/>
            <person name="Koenig D."/>
            <person name="Maumus F."/>
            <person name="Guo Y.L."/>
            <person name="Steige K."/>
            <person name="Platts A.E."/>
            <person name="Escobar J.S."/>
            <person name="Newman L.K."/>
            <person name="Wang W."/>
            <person name="Mandakova T."/>
            <person name="Vello E."/>
            <person name="Smith L.M."/>
            <person name="Henz S.R."/>
            <person name="Steffen J."/>
            <person name="Takuno S."/>
            <person name="Brandvain Y."/>
            <person name="Coop G."/>
            <person name="Andolfatto P."/>
            <person name="Hu T.T."/>
            <person name="Blanchette M."/>
            <person name="Clark R.M."/>
            <person name="Quesneville H."/>
            <person name="Nordborg M."/>
            <person name="Gaut B.S."/>
            <person name="Lysak M.A."/>
            <person name="Jenkins J."/>
            <person name="Grimwood J."/>
            <person name="Chapman J."/>
            <person name="Prochnik S."/>
            <person name="Shu S."/>
            <person name="Rokhsar D."/>
            <person name="Schmutz J."/>
            <person name="Weigel D."/>
            <person name="Wright S.I."/>
        </authorList>
    </citation>
    <scope>NUCLEOTIDE SEQUENCE [LARGE SCALE GENOMIC DNA]</scope>
    <source>
        <strain evidence="4">cv. Monte Gargano</strain>
    </source>
</reference>
<dbReference type="Proteomes" id="UP000029121">
    <property type="component" value="Unassembled WGS sequence"/>
</dbReference>
<feature type="transmembrane region" description="Helical" evidence="1">
    <location>
        <begin position="231"/>
        <end position="251"/>
    </location>
</feature>
<feature type="transmembrane region" description="Helical" evidence="1">
    <location>
        <begin position="38"/>
        <end position="60"/>
    </location>
</feature>
<feature type="non-terminal residue" evidence="3">
    <location>
        <position position="1"/>
    </location>
</feature>
<protein>
    <recommendedName>
        <fullName evidence="2">E3 ubiquitin-protein ligase MARCHF6-like C-terminal domain-containing protein</fullName>
    </recommendedName>
</protein>
<accession>R0FB13</accession>
<keyword evidence="4" id="KW-1185">Reference proteome</keyword>
<evidence type="ECO:0000313" key="4">
    <source>
        <dbReference type="Proteomes" id="UP000029121"/>
    </source>
</evidence>
<name>R0FB13_9BRAS</name>
<feature type="transmembrane region" description="Helical" evidence="1">
    <location>
        <begin position="361"/>
        <end position="384"/>
    </location>
</feature>
<keyword evidence="1" id="KW-0472">Membrane</keyword>
<organism evidence="3 4">
    <name type="scientific">Capsella rubella</name>
    <dbReference type="NCBI Taxonomy" id="81985"/>
    <lineage>
        <taxon>Eukaryota</taxon>
        <taxon>Viridiplantae</taxon>
        <taxon>Streptophyta</taxon>
        <taxon>Embryophyta</taxon>
        <taxon>Tracheophyta</taxon>
        <taxon>Spermatophyta</taxon>
        <taxon>Magnoliopsida</taxon>
        <taxon>eudicotyledons</taxon>
        <taxon>Gunneridae</taxon>
        <taxon>Pentapetalae</taxon>
        <taxon>rosids</taxon>
        <taxon>malvids</taxon>
        <taxon>Brassicales</taxon>
        <taxon>Brassicaceae</taxon>
        <taxon>Camelineae</taxon>
        <taxon>Capsella</taxon>
    </lineage>
</organism>
<gene>
    <name evidence="3" type="ORF">CARUB_v100077840mg</name>
</gene>
<dbReference type="STRING" id="81985.R0FB13"/>
<feature type="domain" description="E3 ubiquitin-protein ligase MARCHF6-like C-terminal" evidence="2">
    <location>
        <begin position="263"/>
        <end position="431"/>
    </location>
</feature>
<dbReference type="GO" id="GO:0036503">
    <property type="term" value="P:ERAD pathway"/>
    <property type="evidence" value="ECO:0007669"/>
    <property type="project" value="TreeGrafter"/>
</dbReference>
<feature type="transmembrane region" description="Helical" evidence="1">
    <location>
        <begin position="404"/>
        <end position="429"/>
    </location>
</feature>
<dbReference type="GO" id="GO:0005789">
    <property type="term" value="C:endoplasmic reticulum membrane"/>
    <property type="evidence" value="ECO:0007669"/>
    <property type="project" value="TreeGrafter"/>
</dbReference>
<sequence length="461" mass="52870">AISCMELIQKILQKRVLWYLLDVAEPNYKITKLHLGPILLAFALHGVMVVIVLHLPIKTISLISQSFFPLQIGVYEEDSALRLLIAYTCLIRFGPWWLVSLIRPSIRPIVHKWIITISSLLKLSDFLLGDPLRDRANRNVRPLFLVFGLAEGSMVSLYGSQSDTTCEEDTNDQRDKRFMLRIGVMFVLAALSMFLVSTTFMALPLLVGREFFHSISFFTISFGFKHDDLCAFSIGFCILRGLYIVTCFVYDHLVTEKTDLLVNHVLIFIRNVLLFSIWISIIPGLLGLLIDLMIIIPSQVLLDESSVYILYHNWLIGVVVLHIWIILTMYTGINCFTTVAWREKLQRIRSVGINRLPFKWLIRDVIDSIIVSLLFTLCVPYVVVNSLFPILGFSSEVNLAVQRFIWPAILTLIPIWFIVKLIRVLITYIHQLEFDNRYKVGERLMDLTDEQAGVTTTKTNG</sequence>
<feature type="transmembrane region" description="Helical" evidence="1">
    <location>
        <begin position="182"/>
        <end position="207"/>
    </location>
</feature>
<dbReference type="EMBL" id="KB870811">
    <property type="protein sequence ID" value="EOA19227.1"/>
    <property type="molecule type" value="Genomic_DNA"/>
</dbReference>
<dbReference type="PANTHER" id="PTHR13145">
    <property type="entry name" value="SSM4 PROTEIN"/>
    <property type="match status" value="1"/>
</dbReference>
<dbReference type="Pfam" id="PF23113">
    <property type="entry name" value="MARCHF6_C"/>
    <property type="match status" value="1"/>
</dbReference>
<evidence type="ECO:0000259" key="2">
    <source>
        <dbReference type="Pfam" id="PF23113"/>
    </source>
</evidence>
<evidence type="ECO:0000313" key="3">
    <source>
        <dbReference type="EMBL" id="EOA19227.1"/>
    </source>
</evidence>
<evidence type="ECO:0000256" key="1">
    <source>
        <dbReference type="SAM" id="Phobius"/>
    </source>
</evidence>
<dbReference type="InterPro" id="IPR056521">
    <property type="entry name" value="MARCHF6-like_C"/>
</dbReference>
<feature type="transmembrane region" description="Helical" evidence="1">
    <location>
        <begin position="316"/>
        <end position="341"/>
    </location>
</feature>
<keyword evidence="1" id="KW-0812">Transmembrane</keyword>
<dbReference type="AlphaFoldDB" id="R0FB13"/>